<dbReference type="AlphaFoldDB" id="A0A6C0KRM5"/>
<reference evidence="1" key="1">
    <citation type="journal article" date="2020" name="Nature">
        <title>Giant virus diversity and host interactions through global metagenomics.</title>
        <authorList>
            <person name="Schulz F."/>
            <person name="Roux S."/>
            <person name="Paez-Espino D."/>
            <person name="Jungbluth S."/>
            <person name="Walsh D.A."/>
            <person name="Denef V.J."/>
            <person name="McMahon K.D."/>
            <person name="Konstantinidis K.T."/>
            <person name="Eloe-Fadrosh E.A."/>
            <person name="Kyrpides N.C."/>
            <person name="Woyke T."/>
        </authorList>
    </citation>
    <scope>NUCLEOTIDE SEQUENCE</scope>
    <source>
        <strain evidence="1">GVMAG-S-3300013014-104</strain>
    </source>
</reference>
<organism evidence="1">
    <name type="scientific">viral metagenome</name>
    <dbReference type="NCBI Taxonomy" id="1070528"/>
    <lineage>
        <taxon>unclassified sequences</taxon>
        <taxon>metagenomes</taxon>
        <taxon>organismal metagenomes</taxon>
    </lineage>
</organism>
<dbReference type="EMBL" id="MN740944">
    <property type="protein sequence ID" value="QHU19064.1"/>
    <property type="molecule type" value="Genomic_DNA"/>
</dbReference>
<sequence>MKYILMTVYSILVLPISANKIGPKLCIDCKFYKKNFFAFGEFGKCAMFTYEQSNDYFLVNGKNDNINESFHYCSTARKYDYLCGKEGKFYEEKL</sequence>
<proteinExistence type="predicted"/>
<name>A0A6C0KRM5_9ZZZZ</name>
<protein>
    <submittedName>
        <fullName evidence="1">Uncharacterized protein</fullName>
    </submittedName>
</protein>
<evidence type="ECO:0000313" key="1">
    <source>
        <dbReference type="EMBL" id="QHU19064.1"/>
    </source>
</evidence>
<accession>A0A6C0KRM5</accession>